<dbReference type="InterPro" id="IPR005052">
    <property type="entry name" value="Lectin_leg"/>
</dbReference>
<feature type="domain" description="L-type lectin-like" evidence="8">
    <location>
        <begin position="38"/>
        <end position="259"/>
    </location>
</feature>
<gene>
    <name evidence="9" type="ORF">BGZ99_006804</name>
</gene>
<dbReference type="OrthoDB" id="10265193at2759"/>
<keyword evidence="10" id="KW-1185">Reference proteome</keyword>
<dbReference type="GO" id="GO:0006888">
    <property type="term" value="P:endoplasmic reticulum to Golgi vesicle-mediated transport"/>
    <property type="evidence" value="ECO:0007669"/>
    <property type="project" value="TreeGrafter"/>
</dbReference>
<dbReference type="Pfam" id="PF03388">
    <property type="entry name" value="Lectin_leg-like"/>
    <property type="match status" value="1"/>
</dbReference>
<feature type="transmembrane region" description="Helical" evidence="6">
    <location>
        <begin position="440"/>
        <end position="461"/>
    </location>
</feature>
<keyword evidence="2 6" id="KW-0812">Transmembrane</keyword>
<comment type="caution">
    <text evidence="9">The sequence shown here is derived from an EMBL/GenBank/DDBJ whole genome shotgun (WGS) entry which is preliminary data.</text>
</comment>
<dbReference type="Gene3D" id="2.60.120.200">
    <property type="match status" value="1"/>
</dbReference>
<dbReference type="GO" id="GO:0000139">
    <property type="term" value="C:Golgi membrane"/>
    <property type="evidence" value="ECO:0007669"/>
    <property type="project" value="TreeGrafter"/>
</dbReference>
<evidence type="ECO:0000256" key="6">
    <source>
        <dbReference type="SAM" id="Phobius"/>
    </source>
</evidence>
<dbReference type="EMBL" id="JAAAIP010000047">
    <property type="protein sequence ID" value="KAG0327850.1"/>
    <property type="molecule type" value="Genomic_DNA"/>
</dbReference>
<dbReference type="GO" id="GO:0005789">
    <property type="term" value="C:endoplasmic reticulum membrane"/>
    <property type="evidence" value="ECO:0007669"/>
    <property type="project" value="TreeGrafter"/>
</dbReference>
<dbReference type="PROSITE" id="PS51328">
    <property type="entry name" value="L_LECTIN_LIKE"/>
    <property type="match status" value="1"/>
</dbReference>
<dbReference type="InterPro" id="IPR013320">
    <property type="entry name" value="ConA-like_dom_sf"/>
</dbReference>
<evidence type="ECO:0000313" key="9">
    <source>
        <dbReference type="EMBL" id="KAG0327850.1"/>
    </source>
</evidence>
<keyword evidence="3 7" id="KW-0732">Signal</keyword>
<name>A0A9P6UZP6_9FUNG</name>
<dbReference type="GO" id="GO:0030134">
    <property type="term" value="C:COPII-coated ER to Golgi transport vesicle"/>
    <property type="evidence" value="ECO:0007669"/>
    <property type="project" value="TreeGrafter"/>
</dbReference>
<evidence type="ECO:0000313" key="10">
    <source>
        <dbReference type="Proteomes" id="UP000738325"/>
    </source>
</evidence>
<evidence type="ECO:0000256" key="3">
    <source>
        <dbReference type="ARBA" id="ARBA00022729"/>
    </source>
</evidence>
<sequence>MKVTTVLLPAAFLSTALAWGRESVSKPSTDSGPPAPPRRFDYKQSLKKPFMYNGEIPSWTHHGNSFVAANFIRLAPSVPGLKGSVWRSTPNEYKEWEVEFSFKVFGHGPLGGKGMAFWYTEDRAVEGPVFGSKDQWKGLGVFMDTSDPANQRLNSVIYGIMNDGHKPFPANPTANTNSFGGCLRDYKNIASPVVVRISYVGGVLKVAADTNARGKKMVTCFEQKDLSLPTGYHFGISALSSDIGTPDDHDLYSFEVYEVNPSAKEKAPLRPHEAEMKRKGVAVEVDAEDKETFEEVQKIVEEQEAKLKEETDGPSTPSPDQMAAEVTETQFRIIESLNTIHNKLESLGAPVQPPESTAKSLEEINAQINAMAASMHAMESVVQGLVDHVIKQGGIQSTPDITKVLKEELHNLNAKMEDMDTRQSFQHRLTQNRLVSSTSWVSYVVFLILAQIVGVSAYTWYKKRIEYNEKKFL</sequence>
<proteinExistence type="predicted"/>
<dbReference type="GO" id="GO:0005537">
    <property type="term" value="F:D-mannose binding"/>
    <property type="evidence" value="ECO:0007669"/>
    <property type="project" value="TreeGrafter"/>
</dbReference>
<accession>A0A9P6UZP6</accession>
<evidence type="ECO:0000256" key="7">
    <source>
        <dbReference type="SAM" id="SignalP"/>
    </source>
</evidence>
<dbReference type="Proteomes" id="UP000738325">
    <property type="component" value="Unassembled WGS sequence"/>
</dbReference>
<dbReference type="SUPFAM" id="SSF49899">
    <property type="entry name" value="Concanavalin A-like lectins/glucanases"/>
    <property type="match status" value="1"/>
</dbReference>
<evidence type="ECO:0000256" key="1">
    <source>
        <dbReference type="ARBA" id="ARBA00004479"/>
    </source>
</evidence>
<evidence type="ECO:0000256" key="4">
    <source>
        <dbReference type="ARBA" id="ARBA00022989"/>
    </source>
</evidence>
<dbReference type="AlphaFoldDB" id="A0A9P6UZP6"/>
<evidence type="ECO:0000256" key="5">
    <source>
        <dbReference type="ARBA" id="ARBA00023136"/>
    </source>
</evidence>
<keyword evidence="4 6" id="KW-1133">Transmembrane helix</keyword>
<comment type="subcellular location">
    <subcellularLocation>
        <location evidence="1">Membrane</location>
        <topology evidence="1">Single-pass type I membrane protein</topology>
    </subcellularLocation>
</comment>
<evidence type="ECO:0000259" key="8">
    <source>
        <dbReference type="PROSITE" id="PS51328"/>
    </source>
</evidence>
<evidence type="ECO:0000256" key="2">
    <source>
        <dbReference type="ARBA" id="ARBA00022692"/>
    </source>
</evidence>
<keyword evidence="5 6" id="KW-0472">Membrane</keyword>
<dbReference type="GO" id="GO:0005793">
    <property type="term" value="C:endoplasmic reticulum-Golgi intermediate compartment"/>
    <property type="evidence" value="ECO:0007669"/>
    <property type="project" value="TreeGrafter"/>
</dbReference>
<organism evidence="9 10">
    <name type="scientific">Dissophora globulifera</name>
    <dbReference type="NCBI Taxonomy" id="979702"/>
    <lineage>
        <taxon>Eukaryota</taxon>
        <taxon>Fungi</taxon>
        <taxon>Fungi incertae sedis</taxon>
        <taxon>Mucoromycota</taxon>
        <taxon>Mortierellomycotina</taxon>
        <taxon>Mortierellomycetes</taxon>
        <taxon>Mortierellales</taxon>
        <taxon>Mortierellaceae</taxon>
        <taxon>Dissophora</taxon>
    </lineage>
</organism>
<feature type="signal peptide" evidence="7">
    <location>
        <begin position="1"/>
        <end position="18"/>
    </location>
</feature>
<dbReference type="InterPro" id="IPR051136">
    <property type="entry name" value="Intracellular_Lectin-GPT"/>
</dbReference>
<dbReference type="PANTHER" id="PTHR12223">
    <property type="entry name" value="VESICULAR MANNOSE-BINDING LECTIN"/>
    <property type="match status" value="1"/>
</dbReference>
<dbReference type="PANTHER" id="PTHR12223:SF28">
    <property type="entry name" value="LECTIN, MANNOSE BINDING 1 LIKE"/>
    <property type="match status" value="1"/>
</dbReference>
<feature type="chain" id="PRO_5040135685" description="L-type lectin-like domain-containing protein" evidence="7">
    <location>
        <begin position="19"/>
        <end position="473"/>
    </location>
</feature>
<reference evidence="9" key="1">
    <citation type="journal article" date="2020" name="Fungal Divers.">
        <title>Resolving the Mortierellaceae phylogeny through synthesis of multi-gene phylogenetics and phylogenomics.</title>
        <authorList>
            <person name="Vandepol N."/>
            <person name="Liber J."/>
            <person name="Desiro A."/>
            <person name="Na H."/>
            <person name="Kennedy M."/>
            <person name="Barry K."/>
            <person name="Grigoriev I.V."/>
            <person name="Miller A.N."/>
            <person name="O'Donnell K."/>
            <person name="Stajich J.E."/>
            <person name="Bonito G."/>
        </authorList>
    </citation>
    <scope>NUCLEOTIDE SEQUENCE</scope>
    <source>
        <strain evidence="9">REB-010B</strain>
    </source>
</reference>
<protein>
    <recommendedName>
        <fullName evidence="8">L-type lectin-like domain-containing protein</fullName>
    </recommendedName>
</protein>